<dbReference type="InterPro" id="IPR045518">
    <property type="entry name" value="2EXR"/>
</dbReference>
<dbReference type="RefSeq" id="XP_066702881.1">
    <property type="nucleotide sequence ID" value="XM_066840254.1"/>
</dbReference>
<dbReference type="Proteomes" id="UP001391051">
    <property type="component" value="Unassembled WGS sequence"/>
</dbReference>
<evidence type="ECO:0000259" key="1">
    <source>
        <dbReference type="Pfam" id="PF20150"/>
    </source>
</evidence>
<protein>
    <recommendedName>
        <fullName evidence="1">2EXR domain-containing protein</fullName>
    </recommendedName>
</protein>
<gene>
    <name evidence="2" type="ORF">PG986_004032</name>
</gene>
<sequence>MDVFSAFNQSLWLFEEATVHDSDDNDGAEFKPFPRLPVELRLKIWRATWIPKEVWPKKCLFLAETEYGHIYNQTHGDVSSPPDGSLPVMARVNQESRNATLRMYRKIPSTDCWAFGSFFNQEIDFLRVYSCARRICSTLSPTHLLGVRRLIIATCFHFNWGGTFDEGWDSFWFHESYSAHSRPQYMTLGTLLHYFKARYLPDLDYLKLDQHDGPGFEMGPFGRVREDMRDSIRPLFFRYKEGSGGVEIIPLVKTVKVSEEYWSRHGRIWSQLKGLEIHFLRPSETSCLLNEPAAKHRVWLEFVGITLWSVFAPHYFMDKDGINGYLTDRQDDYFL</sequence>
<organism evidence="2 3">
    <name type="scientific">Apiospora aurea</name>
    <dbReference type="NCBI Taxonomy" id="335848"/>
    <lineage>
        <taxon>Eukaryota</taxon>
        <taxon>Fungi</taxon>
        <taxon>Dikarya</taxon>
        <taxon>Ascomycota</taxon>
        <taxon>Pezizomycotina</taxon>
        <taxon>Sordariomycetes</taxon>
        <taxon>Xylariomycetidae</taxon>
        <taxon>Amphisphaeriales</taxon>
        <taxon>Apiosporaceae</taxon>
        <taxon>Apiospora</taxon>
    </lineage>
</organism>
<name>A0ABR1QLF3_9PEZI</name>
<dbReference type="Pfam" id="PF20150">
    <property type="entry name" value="2EXR"/>
    <property type="match status" value="1"/>
</dbReference>
<feature type="domain" description="2EXR" evidence="1">
    <location>
        <begin position="30"/>
        <end position="126"/>
    </location>
</feature>
<evidence type="ECO:0000313" key="2">
    <source>
        <dbReference type="EMBL" id="KAK7959178.1"/>
    </source>
</evidence>
<keyword evidence="3" id="KW-1185">Reference proteome</keyword>
<dbReference type="EMBL" id="JAQQWE010000003">
    <property type="protein sequence ID" value="KAK7959178.1"/>
    <property type="molecule type" value="Genomic_DNA"/>
</dbReference>
<comment type="caution">
    <text evidence="2">The sequence shown here is derived from an EMBL/GenBank/DDBJ whole genome shotgun (WGS) entry which is preliminary data.</text>
</comment>
<dbReference type="PANTHER" id="PTHR35910">
    <property type="entry name" value="2EXR DOMAIN-CONTAINING PROTEIN"/>
    <property type="match status" value="1"/>
</dbReference>
<accession>A0ABR1QLF3</accession>
<proteinExistence type="predicted"/>
<reference evidence="2 3" key="1">
    <citation type="submission" date="2023-01" db="EMBL/GenBank/DDBJ databases">
        <title>Analysis of 21 Apiospora genomes using comparative genomics revels a genus with tremendous synthesis potential of carbohydrate active enzymes and secondary metabolites.</title>
        <authorList>
            <person name="Sorensen T."/>
        </authorList>
    </citation>
    <scope>NUCLEOTIDE SEQUENCE [LARGE SCALE GENOMIC DNA]</scope>
    <source>
        <strain evidence="2 3">CBS 24483</strain>
    </source>
</reference>
<dbReference type="GeneID" id="92073316"/>
<dbReference type="PANTHER" id="PTHR35910:SF1">
    <property type="entry name" value="2EXR DOMAIN-CONTAINING PROTEIN"/>
    <property type="match status" value="1"/>
</dbReference>
<evidence type="ECO:0000313" key="3">
    <source>
        <dbReference type="Proteomes" id="UP001391051"/>
    </source>
</evidence>